<sequence length="394" mass="45411">MERQTASSHQRSITSHKTTMTKPTALFYDFFQTLRSRGWELGWEQYELFMRGFILSKFETKEQLLNFCKTVWLFRPELREEFEQLFDYYYRQIPAQFLIEKKETIHIKAPTGAGKPEAAPSAAKELQSSSNSTLTQTPQLSAPVPELSNETVEVSLNIDSSSEGNVANEVSPLPSAKEVTFLFSEQKHLPFTVRKASQTLRKLRVPTQKRNTPVLDVPALVQQVAQEGMVSRLIYQRESIGVQQIVWLSDHGGSMLPFEPWEKQLLDIVKNTPNIRQTEQYFFHDYPSQEGDDFKLFTNRAHTEIKTLSSILKASNRHTAILIFSDGGAARRRFDSERLQVFLPLINTLKNTTQRLVWLNPVRQTQGTMSDYLSFLVSVRYPNNDDLKRLILEL</sequence>
<feature type="region of interest" description="Disordered" evidence="1">
    <location>
        <begin position="110"/>
        <end position="147"/>
    </location>
</feature>
<feature type="compositionally biased region" description="Low complexity" evidence="1">
    <location>
        <begin position="126"/>
        <end position="141"/>
    </location>
</feature>
<evidence type="ECO:0000313" key="2">
    <source>
        <dbReference type="EMBL" id="AXE17736.1"/>
    </source>
</evidence>
<proteinExistence type="predicted"/>
<protein>
    <recommendedName>
        <fullName evidence="4">VWA containing CoxE family protein</fullName>
    </recommendedName>
</protein>
<evidence type="ECO:0000256" key="1">
    <source>
        <dbReference type="SAM" id="MobiDB-lite"/>
    </source>
</evidence>
<dbReference type="EMBL" id="CP030850">
    <property type="protein sequence ID" value="AXE17736.1"/>
    <property type="molecule type" value="Genomic_DNA"/>
</dbReference>
<name>A0A344TGG5_9BACT</name>
<dbReference type="KEGG" id="run:DR864_08305"/>
<dbReference type="OrthoDB" id="9764216at2"/>
<organism evidence="2 3">
    <name type="scientific">Runella rosea</name>
    <dbReference type="NCBI Taxonomy" id="2259595"/>
    <lineage>
        <taxon>Bacteria</taxon>
        <taxon>Pseudomonadati</taxon>
        <taxon>Bacteroidota</taxon>
        <taxon>Cytophagia</taxon>
        <taxon>Cytophagales</taxon>
        <taxon>Spirosomataceae</taxon>
        <taxon>Runella</taxon>
    </lineage>
</organism>
<dbReference type="AlphaFoldDB" id="A0A344TGG5"/>
<accession>A0A344TGG5</accession>
<keyword evidence="3" id="KW-1185">Reference proteome</keyword>
<dbReference type="Proteomes" id="UP000251993">
    <property type="component" value="Chromosome"/>
</dbReference>
<reference evidence="2 3" key="1">
    <citation type="submission" date="2018-07" db="EMBL/GenBank/DDBJ databases">
        <title>Genome sequencing of Runella.</title>
        <authorList>
            <person name="Baek M.-G."/>
            <person name="Yi H."/>
        </authorList>
    </citation>
    <scope>NUCLEOTIDE SEQUENCE [LARGE SCALE GENOMIC DNA]</scope>
    <source>
        <strain evidence="2 3">HYN0085</strain>
    </source>
</reference>
<evidence type="ECO:0008006" key="4">
    <source>
        <dbReference type="Google" id="ProtNLM"/>
    </source>
</evidence>
<gene>
    <name evidence="2" type="ORF">DR864_08305</name>
</gene>
<evidence type="ECO:0000313" key="3">
    <source>
        <dbReference type="Proteomes" id="UP000251993"/>
    </source>
</evidence>